<dbReference type="GO" id="GO:0046872">
    <property type="term" value="F:metal ion binding"/>
    <property type="evidence" value="ECO:0007669"/>
    <property type="project" value="UniProtKB-KW"/>
</dbReference>
<dbReference type="Gene3D" id="3.90.550.10">
    <property type="entry name" value="Spore Coat Polysaccharide Biosynthesis Protein SpsA, Chain A"/>
    <property type="match status" value="1"/>
</dbReference>
<keyword evidence="1" id="KW-0328">Glycosyltransferase</keyword>
<dbReference type="Pfam" id="PF01501">
    <property type="entry name" value="Glyco_transf_8"/>
    <property type="match status" value="1"/>
</dbReference>
<dbReference type="HOGENOM" id="CLU_050833_0_5_9"/>
<organism evidence="4 5">
    <name type="scientific">Clostridium saccharoperbutylacetonicum N1-4(HMT)</name>
    <dbReference type="NCBI Taxonomy" id="931276"/>
    <lineage>
        <taxon>Bacteria</taxon>
        <taxon>Bacillati</taxon>
        <taxon>Bacillota</taxon>
        <taxon>Clostridia</taxon>
        <taxon>Eubacteriales</taxon>
        <taxon>Clostridiaceae</taxon>
        <taxon>Clostridium</taxon>
    </lineage>
</organism>
<dbReference type="Proteomes" id="UP000011728">
    <property type="component" value="Chromosome"/>
</dbReference>
<evidence type="ECO:0000313" key="4">
    <source>
        <dbReference type="EMBL" id="AGF58310.1"/>
    </source>
</evidence>
<dbReference type="KEGG" id="csr:Cspa_c45570"/>
<dbReference type="OrthoDB" id="9798746at2"/>
<dbReference type="PATRIC" id="fig|931276.5.peg.4593"/>
<evidence type="ECO:0000256" key="1">
    <source>
        <dbReference type="ARBA" id="ARBA00022676"/>
    </source>
</evidence>
<keyword evidence="3" id="KW-0479">Metal-binding</keyword>
<dbReference type="SUPFAM" id="SSF53448">
    <property type="entry name" value="Nucleotide-diphospho-sugar transferases"/>
    <property type="match status" value="1"/>
</dbReference>
<dbReference type="EMBL" id="CP004121">
    <property type="protein sequence ID" value="AGF58310.1"/>
    <property type="molecule type" value="Genomic_DNA"/>
</dbReference>
<dbReference type="InterPro" id="IPR029044">
    <property type="entry name" value="Nucleotide-diphossugar_trans"/>
</dbReference>
<accession>M1LYH5</accession>
<dbReference type="CDD" id="cd04194">
    <property type="entry name" value="GT8_A4GalT_like"/>
    <property type="match status" value="1"/>
</dbReference>
<dbReference type="AlphaFoldDB" id="M1LYH5"/>
<dbReference type="InterPro" id="IPR002495">
    <property type="entry name" value="Glyco_trans_8"/>
</dbReference>
<dbReference type="InterPro" id="IPR050748">
    <property type="entry name" value="Glycosyltrans_8_dom-fam"/>
</dbReference>
<dbReference type="GO" id="GO:0016757">
    <property type="term" value="F:glycosyltransferase activity"/>
    <property type="evidence" value="ECO:0007669"/>
    <property type="project" value="UniProtKB-KW"/>
</dbReference>
<dbReference type="PANTHER" id="PTHR13778">
    <property type="entry name" value="GLYCOSYLTRANSFERASE 8 DOMAIN-CONTAINING PROTEIN"/>
    <property type="match status" value="1"/>
</dbReference>
<keyword evidence="2 4" id="KW-0808">Transferase</keyword>
<dbReference type="eggNOG" id="COG1442">
    <property type="taxonomic scope" value="Bacteria"/>
</dbReference>
<protein>
    <submittedName>
        <fullName evidence="4">Glycosyl transferase family 8</fullName>
    </submittedName>
</protein>
<evidence type="ECO:0000256" key="2">
    <source>
        <dbReference type="ARBA" id="ARBA00022679"/>
    </source>
</evidence>
<dbReference type="PANTHER" id="PTHR13778:SF47">
    <property type="entry name" value="LIPOPOLYSACCHARIDE 1,3-GALACTOSYLTRANSFERASE"/>
    <property type="match status" value="1"/>
</dbReference>
<evidence type="ECO:0000313" key="5">
    <source>
        <dbReference type="Proteomes" id="UP000011728"/>
    </source>
</evidence>
<evidence type="ECO:0000256" key="3">
    <source>
        <dbReference type="ARBA" id="ARBA00022723"/>
    </source>
</evidence>
<sequence>MNILVALNDAYVAPLEVMLTSLFETNKWCKIKVFLFYSNIKESNIKKIKMLVEKNGHLFEAIFVSTNFFDNLPQIKRISNETYYRLLCAELLPENIDKVLYLDADIIIKESLKQLYNSQMGKFYFFAAKDENIDIDNWKIHKKLNIPLNKPYINAGVLLINLKLFREEVRTEELFEFVKLNYKKLYFSDQDVINSMFYNKIKVISLNYNCKSCLVNDNLIKYLLFIVNKKNRMDIKIIHYLADDKPWKKGFHSRYGRYFYKYAKISKNDEMNQHSNYNKHFWLYNYLYNKYIHKN</sequence>
<reference evidence="4 5" key="1">
    <citation type="submission" date="2013-02" db="EMBL/GenBank/DDBJ databases">
        <title>Genome sequence of Clostridium saccharoperbutylacetonicum N1-4(HMT).</title>
        <authorList>
            <person name="Poehlein A."/>
            <person name="Daniel R."/>
        </authorList>
    </citation>
    <scope>NUCLEOTIDE SEQUENCE [LARGE SCALE GENOMIC DNA]</scope>
    <source>
        <strain evidence="5">N1-4(HMT)</strain>
    </source>
</reference>
<proteinExistence type="predicted"/>
<dbReference type="RefSeq" id="WP_015394621.1">
    <property type="nucleotide sequence ID" value="NC_020291.1"/>
</dbReference>
<keyword evidence="5" id="KW-1185">Reference proteome</keyword>
<name>M1LYH5_9CLOT</name>
<gene>
    <name evidence="4" type="ORF">Cspa_c45570</name>
</gene>